<sequence>MLRTRQVLGQGRAHLLLASYGCEGCGGPMPPRGYIDVDTLDAVGPAERPRRHAGYDHRS</sequence>
<dbReference type="Proteomes" id="UP000031523">
    <property type="component" value="Chromosome"/>
</dbReference>
<keyword evidence="2" id="KW-1185">Reference proteome</keyword>
<evidence type="ECO:0000313" key="2">
    <source>
        <dbReference type="Proteomes" id="UP000031523"/>
    </source>
</evidence>
<evidence type="ECO:0000313" key="1">
    <source>
        <dbReference type="EMBL" id="AJE87587.1"/>
    </source>
</evidence>
<protein>
    <submittedName>
        <fullName evidence="1">Uncharacterized protein</fullName>
    </submittedName>
</protein>
<name>A0A0B5FAU0_STRA4</name>
<gene>
    <name evidence="1" type="ORF">SLNWT_7211</name>
</gene>
<dbReference type="AlphaFoldDB" id="A0A0B5FAU0"/>
<dbReference type="KEGG" id="sals:SLNWT_7211"/>
<reference evidence="1 2" key="1">
    <citation type="submission" date="2015-01" db="EMBL/GenBank/DDBJ databases">
        <title>Enhanced salinomycin production by adjusting the supply of polyketide extender units in Streptomyce albus DSM 41398.</title>
        <authorList>
            <person name="Lu C."/>
        </authorList>
    </citation>
    <scope>NUCLEOTIDE SEQUENCE [LARGE SCALE GENOMIC DNA]</scope>
    <source>
        <strain evidence="2">ATCC 21838 / DSM 41398 / FERM P-419 / JCM 4703 / NBRC 107858</strain>
    </source>
</reference>
<dbReference type="EMBL" id="CP010519">
    <property type="protein sequence ID" value="AJE87587.1"/>
    <property type="molecule type" value="Genomic_DNA"/>
</dbReference>
<accession>A0A0B5FAU0</accession>
<organism evidence="1 2">
    <name type="scientific">Streptomyces albus (strain ATCC 21838 / DSM 41398 / FERM P-419 / JCM 4703 / NBRC 107858)</name>
    <dbReference type="NCBI Taxonomy" id="1081613"/>
    <lineage>
        <taxon>Bacteria</taxon>
        <taxon>Bacillati</taxon>
        <taxon>Actinomycetota</taxon>
        <taxon>Actinomycetes</taxon>
        <taxon>Kitasatosporales</taxon>
        <taxon>Streptomycetaceae</taxon>
        <taxon>Streptomyces</taxon>
    </lineage>
</organism>
<proteinExistence type="predicted"/>